<keyword evidence="7" id="KW-1133">Transmembrane helix</keyword>
<dbReference type="InterPro" id="IPR027387">
    <property type="entry name" value="Cytb/b6-like_sf"/>
</dbReference>
<dbReference type="PANTHER" id="PTHR19271">
    <property type="entry name" value="CYTOCHROME B"/>
    <property type="match status" value="1"/>
</dbReference>
<proteinExistence type="predicted"/>
<evidence type="ECO:0000313" key="9">
    <source>
        <dbReference type="EMBL" id="MFC5291201.1"/>
    </source>
</evidence>
<feature type="transmembrane region" description="Helical" evidence="7">
    <location>
        <begin position="181"/>
        <end position="201"/>
    </location>
</feature>
<feature type="transmembrane region" description="Helical" evidence="7">
    <location>
        <begin position="337"/>
        <end position="363"/>
    </location>
</feature>
<dbReference type="Pfam" id="PF13631">
    <property type="entry name" value="Cytochrom_B_N_2"/>
    <property type="match status" value="1"/>
</dbReference>
<dbReference type="Gene3D" id="1.20.810.10">
    <property type="entry name" value="Cytochrome Bc1 Complex, Chain C"/>
    <property type="match status" value="1"/>
</dbReference>
<evidence type="ECO:0000256" key="1">
    <source>
        <dbReference type="ARBA" id="ARBA00001971"/>
    </source>
</evidence>
<evidence type="ECO:0000259" key="8">
    <source>
        <dbReference type="PROSITE" id="PS51002"/>
    </source>
</evidence>
<feature type="transmembrane region" description="Helical" evidence="7">
    <location>
        <begin position="221"/>
        <end position="240"/>
    </location>
</feature>
<evidence type="ECO:0000256" key="3">
    <source>
        <dbReference type="ARBA" id="ARBA00016116"/>
    </source>
</evidence>
<evidence type="ECO:0000313" key="10">
    <source>
        <dbReference type="Proteomes" id="UP001596157"/>
    </source>
</evidence>
<comment type="cofactor">
    <cofactor evidence="1">
        <name>heme</name>
        <dbReference type="ChEBI" id="CHEBI:30413"/>
    </cofactor>
</comment>
<evidence type="ECO:0000256" key="2">
    <source>
        <dbReference type="ARBA" id="ARBA00012951"/>
    </source>
</evidence>
<evidence type="ECO:0000256" key="7">
    <source>
        <dbReference type="SAM" id="Phobius"/>
    </source>
</evidence>
<feature type="domain" description="Cytochrome b/b6 N-terminal region profile" evidence="8">
    <location>
        <begin position="20"/>
        <end position="247"/>
    </location>
</feature>
<evidence type="ECO:0000256" key="5">
    <source>
        <dbReference type="ARBA" id="ARBA00029568"/>
    </source>
</evidence>
<gene>
    <name evidence="9" type="ORF">ACFPM7_29475</name>
</gene>
<keyword evidence="7" id="KW-0472">Membrane</keyword>
<dbReference type="RefSeq" id="WP_378251113.1">
    <property type="nucleotide sequence ID" value="NZ_JBHSKF010000022.1"/>
</dbReference>
<keyword evidence="7" id="KW-0812">Transmembrane</keyword>
<accession>A0ABW0EZ41</accession>
<sequence length="528" mass="58415">MAHHPPPTRARRGLRAGAAAARWADDRYHAAGGLRRQINKVFPTHWSFLLGEIALYTFIVLLLSGVYLALFYDPSMREVVYQGSYVNLRGIEMSRAYESTLEISFDVRGGLLARQIHHWSALLFVAAMIVHMLRVFFTGAFRRPRELNWVIGALLLILGMFEGFFGYSLPDDLLSGTGIRATLSGIVLSLPVIGTWTHWALFGSEFPGTEIIPRLYTLHIVILPGIMLALIGVHLALVWYQKHTQFPGVRGKRSATETNVVGVRIMPVFALKAGAFFAVVTAVCVVMSGLFQINPIWNLGPYNPAQVSAQSVPDFYMMWADGLLRIWPPWEMYLGDYTVPAVFFAGVGGLTVIFALFLAYPWIERKLTGDTAHHNLLQRPRDVPVRTSLGAMALSAYLIMTLSSVNDTIALTFNISLNATVWAGRIGLLVVPPLAYYLTYRICLGLQRSDREVLDHGVETGVIRRELTGGYVEIHQPLNGHHLTYQGAPVPKKMNKLGAAGRPVPGSLLTPDPAGEVAATERARAERS</sequence>
<feature type="region of interest" description="Disordered" evidence="6">
    <location>
        <begin position="496"/>
        <end position="528"/>
    </location>
</feature>
<dbReference type="PROSITE" id="PS51002">
    <property type="entry name" value="CYTB_NTER"/>
    <property type="match status" value="1"/>
</dbReference>
<feature type="transmembrane region" description="Helical" evidence="7">
    <location>
        <begin position="121"/>
        <end position="141"/>
    </location>
</feature>
<comment type="catalytic activity">
    <reaction evidence="4">
        <text>a quinol + 2 Fe(III)-[cytochrome c](out) = a quinone + 2 Fe(II)-[cytochrome c](out) + 2 H(+)(out)</text>
        <dbReference type="Rhea" id="RHEA:11484"/>
        <dbReference type="Rhea" id="RHEA-COMP:10350"/>
        <dbReference type="Rhea" id="RHEA-COMP:14399"/>
        <dbReference type="ChEBI" id="CHEBI:15378"/>
        <dbReference type="ChEBI" id="CHEBI:24646"/>
        <dbReference type="ChEBI" id="CHEBI:29033"/>
        <dbReference type="ChEBI" id="CHEBI:29034"/>
        <dbReference type="ChEBI" id="CHEBI:132124"/>
        <dbReference type="EC" id="7.1.1.8"/>
    </reaction>
</comment>
<organism evidence="9 10">
    <name type="scientific">Actinokineospora guangxiensis</name>
    <dbReference type="NCBI Taxonomy" id="1490288"/>
    <lineage>
        <taxon>Bacteria</taxon>
        <taxon>Bacillati</taxon>
        <taxon>Actinomycetota</taxon>
        <taxon>Actinomycetes</taxon>
        <taxon>Pseudonocardiales</taxon>
        <taxon>Pseudonocardiaceae</taxon>
        <taxon>Actinokineospora</taxon>
    </lineage>
</organism>
<feature type="compositionally biased region" description="Basic and acidic residues" evidence="6">
    <location>
        <begin position="519"/>
        <end position="528"/>
    </location>
</feature>
<protein>
    <recommendedName>
        <fullName evidence="3">Cytochrome bc1 complex cytochrome b subunit</fullName>
        <ecNumber evidence="2">7.1.1.8</ecNumber>
    </recommendedName>
    <alternativeName>
        <fullName evidence="5">Cytochrome bc1 reductase complex subunit QcrB</fullName>
    </alternativeName>
</protein>
<feature type="transmembrane region" description="Helical" evidence="7">
    <location>
        <begin position="53"/>
        <end position="72"/>
    </location>
</feature>
<dbReference type="EC" id="7.1.1.8" evidence="2"/>
<name>A0ABW0EZ41_9PSEU</name>
<evidence type="ECO:0000256" key="4">
    <source>
        <dbReference type="ARBA" id="ARBA00029351"/>
    </source>
</evidence>
<feature type="transmembrane region" description="Helical" evidence="7">
    <location>
        <begin position="422"/>
        <end position="440"/>
    </location>
</feature>
<dbReference type="InterPro" id="IPR016174">
    <property type="entry name" value="Di-haem_cyt_TM"/>
</dbReference>
<comment type="caution">
    <text evidence="9">The sequence shown here is derived from an EMBL/GenBank/DDBJ whole genome shotgun (WGS) entry which is preliminary data.</text>
</comment>
<reference evidence="10" key="1">
    <citation type="journal article" date="2019" name="Int. J. Syst. Evol. Microbiol.">
        <title>The Global Catalogue of Microorganisms (GCM) 10K type strain sequencing project: providing services to taxonomists for standard genome sequencing and annotation.</title>
        <authorList>
            <consortium name="The Broad Institute Genomics Platform"/>
            <consortium name="The Broad Institute Genome Sequencing Center for Infectious Disease"/>
            <person name="Wu L."/>
            <person name="Ma J."/>
        </authorList>
    </citation>
    <scope>NUCLEOTIDE SEQUENCE [LARGE SCALE GENOMIC DNA]</scope>
    <source>
        <strain evidence="10">CCUG 59778</strain>
    </source>
</reference>
<keyword evidence="10" id="KW-1185">Reference proteome</keyword>
<dbReference type="PANTHER" id="PTHR19271:SF16">
    <property type="entry name" value="CYTOCHROME B"/>
    <property type="match status" value="1"/>
</dbReference>
<feature type="transmembrane region" description="Helical" evidence="7">
    <location>
        <begin position="383"/>
        <end position="402"/>
    </location>
</feature>
<dbReference type="SUPFAM" id="SSF81342">
    <property type="entry name" value="Transmembrane di-heme cytochromes"/>
    <property type="match status" value="1"/>
</dbReference>
<dbReference type="EMBL" id="JBHSKF010000022">
    <property type="protein sequence ID" value="MFC5291201.1"/>
    <property type="molecule type" value="Genomic_DNA"/>
</dbReference>
<dbReference type="Proteomes" id="UP001596157">
    <property type="component" value="Unassembled WGS sequence"/>
</dbReference>
<dbReference type="InterPro" id="IPR005797">
    <property type="entry name" value="Cyt_b/b6_N"/>
</dbReference>
<evidence type="ECO:0000256" key="6">
    <source>
        <dbReference type="SAM" id="MobiDB-lite"/>
    </source>
</evidence>
<feature type="transmembrane region" description="Helical" evidence="7">
    <location>
        <begin position="147"/>
        <end position="169"/>
    </location>
</feature>